<accession>A0AAV6UL47</accession>
<keyword evidence="2" id="KW-1185">Reference proteome</keyword>
<name>A0AAV6UL47_9ARAC</name>
<evidence type="ECO:0000313" key="1">
    <source>
        <dbReference type="EMBL" id="KAG8184250.1"/>
    </source>
</evidence>
<dbReference type="Proteomes" id="UP000827092">
    <property type="component" value="Unassembled WGS sequence"/>
</dbReference>
<gene>
    <name evidence="1" type="ORF">JTE90_019489</name>
</gene>
<comment type="caution">
    <text evidence="1">The sequence shown here is derived from an EMBL/GenBank/DDBJ whole genome shotgun (WGS) entry which is preliminary data.</text>
</comment>
<dbReference type="AlphaFoldDB" id="A0AAV6UL47"/>
<protein>
    <submittedName>
        <fullName evidence="1">Uncharacterized protein</fullName>
    </submittedName>
</protein>
<organism evidence="1 2">
    <name type="scientific">Oedothorax gibbosus</name>
    <dbReference type="NCBI Taxonomy" id="931172"/>
    <lineage>
        <taxon>Eukaryota</taxon>
        <taxon>Metazoa</taxon>
        <taxon>Ecdysozoa</taxon>
        <taxon>Arthropoda</taxon>
        <taxon>Chelicerata</taxon>
        <taxon>Arachnida</taxon>
        <taxon>Araneae</taxon>
        <taxon>Araneomorphae</taxon>
        <taxon>Entelegynae</taxon>
        <taxon>Araneoidea</taxon>
        <taxon>Linyphiidae</taxon>
        <taxon>Erigoninae</taxon>
        <taxon>Oedothorax</taxon>
    </lineage>
</organism>
<evidence type="ECO:0000313" key="2">
    <source>
        <dbReference type="Proteomes" id="UP000827092"/>
    </source>
</evidence>
<proteinExistence type="predicted"/>
<reference evidence="1 2" key="1">
    <citation type="journal article" date="2022" name="Nat. Ecol. Evol.">
        <title>A masculinizing supergene underlies an exaggerated male reproductive morph in a spider.</title>
        <authorList>
            <person name="Hendrickx F."/>
            <person name="De Corte Z."/>
            <person name="Sonet G."/>
            <person name="Van Belleghem S.M."/>
            <person name="Kostlbacher S."/>
            <person name="Vangestel C."/>
        </authorList>
    </citation>
    <scope>NUCLEOTIDE SEQUENCE [LARGE SCALE GENOMIC DNA]</scope>
    <source>
        <strain evidence="1">W744_W776</strain>
    </source>
</reference>
<dbReference type="EMBL" id="JAFNEN010000381">
    <property type="protein sequence ID" value="KAG8184250.1"/>
    <property type="molecule type" value="Genomic_DNA"/>
</dbReference>
<sequence length="91" mass="10293">MPRQNMLMCESLMTNRTLKRPFSRVNFHVNCKISSGIEAFEANFARKPPFPCMGLNVAFDVLAKCSFIWAKGASMNAGIEIESDIWKKDFG</sequence>